<feature type="transmembrane region" description="Helical" evidence="1">
    <location>
        <begin position="340"/>
        <end position="359"/>
    </location>
</feature>
<proteinExistence type="predicted"/>
<dbReference type="OrthoDB" id="9886328at2"/>
<keyword evidence="1" id="KW-0472">Membrane</keyword>
<dbReference type="KEGG" id="saci:Sinac_3803"/>
<keyword evidence="1" id="KW-1133">Transmembrane helix</keyword>
<organism evidence="2 3">
    <name type="scientific">Singulisphaera acidiphila (strain ATCC BAA-1392 / DSM 18658 / VKM B-2454 / MOB10)</name>
    <dbReference type="NCBI Taxonomy" id="886293"/>
    <lineage>
        <taxon>Bacteria</taxon>
        <taxon>Pseudomonadati</taxon>
        <taxon>Planctomycetota</taxon>
        <taxon>Planctomycetia</taxon>
        <taxon>Isosphaerales</taxon>
        <taxon>Isosphaeraceae</taxon>
        <taxon>Singulisphaera</taxon>
    </lineage>
</organism>
<name>L0DH90_SINAD</name>
<evidence type="ECO:0000256" key="1">
    <source>
        <dbReference type="SAM" id="Phobius"/>
    </source>
</evidence>
<dbReference type="Proteomes" id="UP000010798">
    <property type="component" value="Chromosome"/>
</dbReference>
<reference evidence="2 3" key="1">
    <citation type="submission" date="2012-02" db="EMBL/GenBank/DDBJ databases">
        <title>Complete sequence of chromosome of Singulisphaera acidiphila DSM 18658.</title>
        <authorList>
            <consortium name="US DOE Joint Genome Institute (JGI-PGF)"/>
            <person name="Lucas S."/>
            <person name="Copeland A."/>
            <person name="Lapidus A."/>
            <person name="Glavina del Rio T."/>
            <person name="Dalin E."/>
            <person name="Tice H."/>
            <person name="Bruce D."/>
            <person name="Goodwin L."/>
            <person name="Pitluck S."/>
            <person name="Peters L."/>
            <person name="Ovchinnikova G."/>
            <person name="Chertkov O."/>
            <person name="Kyrpides N."/>
            <person name="Mavromatis K."/>
            <person name="Ivanova N."/>
            <person name="Brettin T."/>
            <person name="Detter J.C."/>
            <person name="Han C."/>
            <person name="Larimer F."/>
            <person name="Land M."/>
            <person name="Hauser L."/>
            <person name="Markowitz V."/>
            <person name="Cheng J.-F."/>
            <person name="Hugenholtz P."/>
            <person name="Woyke T."/>
            <person name="Wu D."/>
            <person name="Tindall B."/>
            <person name="Pomrenke H."/>
            <person name="Brambilla E."/>
            <person name="Klenk H.-P."/>
            <person name="Eisen J.A."/>
        </authorList>
    </citation>
    <scope>NUCLEOTIDE SEQUENCE [LARGE SCALE GENOMIC DNA]</scope>
    <source>
        <strain evidence="3">ATCC BAA-1392 / DSM 18658 / VKM B-2454 / MOB10</strain>
    </source>
</reference>
<dbReference type="AlphaFoldDB" id="L0DH90"/>
<dbReference type="HOGENOM" id="CLU_723396_0_0_0"/>
<evidence type="ECO:0000313" key="2">
    <source>
        <dbReference type="EMBL" id="AGA28036.1"/>
    </source>
</evidence>
<protein>
    <submittedName>
        <fullName evidence="2">Uncharacterized protein</fullName>
    </submittedName>
</protein>
<gene>
    <name evidence="2" type="ordered locus">Sinac_3803</name>
</gene>
<keyword evidence="3" id="KW-1185">Reference proteome</keyword>
<evidence type="ECO:0000313" key="3">
    <source>
        <dbReference type="Proteomes" id="UP000010798"/>
    </source>
</evidence>
<dbReference type="STRING" id="886293.Sinac_3803"/>
<dbReference type="EMBL" id="CP003364">
    <property type="protein sequence ID" value="AGA28036.1"/>
    <property type="molecule type" value="Genomic_DNA"/>
</dbReference>
<keyword evidence="1" id="KW-0812">Transmembrane</keyword>
<sequence>MIRLIRCLESSSGRTLGSLAALAIAISWGLPKAQAAPPTVSELTAAIRRNRDAFLAQKSYKFQFSVNSEIQNGGTFAYKSFDVTNIRRGADLHTIVFYPKGAFRGQESMPEHARHLIYYKNAAIDTNDTFMEISPSIFTQHFTYHQYTDYQHIDAYKDLPAAAGNLSPFEISQPFLPETVEKSPSSYQVRATPEVIDGASCWVLERPETDEIWVDLEGVIHQRLVYWGKGQPRSVLSKSLDFKTAAEGLKLPMKLVVDHYANPSTDPKEMWGKITYQLTIGLKSYDFNKIKNEDFLIKPSAGCAVNDYIRRVQYRIPAEGEQPFEVALTIANLEKTPRSYYFFLANGLLFGLLLVVITGKRVLKAYHLRATSLGTEPSPANP</sequence>
<accession>L0DH90</accession>
<dbReference type="RefSeq" id="WP_015247175.1">
    <property type="nucleotide sequence ID" value="NC_019892.1"/>
</dbReference>